<dbReference type="EMBL" id="BMAR01000038">
    <property type="protein sequence ID" value="GFR50573.1"/>
    <property type="molecule type" value="Genomic_DNA"/>
</dbReference>
<sequence length="121" mass="13014">MNTYSASTAPSSMAGGQGVQSSPPVPSVPGRTLRAGDIGFLAHEAVQTGVDRKHHIKTHEDVGIRVVNVQKKHQFGQLPGVTFNEKSFTSYITTATSLRRTMQQQVSPLRGSSPRKAAGHY</sequence>
<reference evidence="2 3" key="1">
    <citation type="journal article" date="2021" name="Sci. Rep.">
        <title>Genome sequencing of the multicellular alga Astrephomene provides insights into convergent evolution of germ-soma differentiation.</title>
        <authorList>
            <person name="Yamashita S."/>
            <person name="Yamamoto K."/>
            <person name="Matsuzaki R."/>
            <person name="Suzuki S."/>
            <person name="Yamaguchi H."/>
            <person name="Hirooka S."/>
            <person name="Minakuchi Y."/>
            <person name="Miyagishima S."/>
            <person name="Kawachi M."/>
            <person name="Toyoda A."/>
            <person name="Nozaki H."/>
        </authorList>
    </citation>
    <scope>NUCLEOTIDE SEQUENCE [LARGE SCALE GENOMIC DNA]</scope>
    <source>
        <strain evidence="2 3">NIES-4017</strain>
    </source>
</reference>
<keyword evidence="3" id="KW-1185">Reference proteome</keyword>
<protein>
    <submittedName>
        <fullName evidence="2">Uncharacterized protein</fullName>
    </submittedName>
</protein>
<evidence type="ECO:0000313" key="2">
    <source>
        <dbReference type="EMBL" id="GFR50573.1"/>
    </source>
</evidence>
<accession>A0AAD3E1I8</accession>
<comment type="caution">
    <text evidence="2">The sequence shown here is derived from an EMBL/GenBank/DDBJ whole genome shotgun (WGS) entry which is preliminary data.</text>
</comment>
<dbReference type="AlphaFoldDB" id="A0AAD3E1I8"/>
<dbReference type="Proteomes" id="UP001054857">
    <property type="component" value="Unassembled WGS sequence"/>
</dbReference>
<feature type="compositionally biased region" description="Polar residues" evidence="1">
    <location>
        <begin position="1"/>
        <end position="11"/>
    </location>
</feature>
<feature type="region of interest" description="Disordered" evidence="1">
    <location>
        <begin position="1"/>
        <end position="32"/>
    </location>
</feature>
<evidence type="ECO:0000256" key="1">
    <source>
        <dbReference type="SAM" id="MobiDB-lite"/>
    </source>
</evidence>
<proteinExistence type="predicted"/>
<evidence type="ECO:0000313" key="3">
    <source>
        <dbReference type="Proteomes" id="UP001054857"/>
    </source>
</evidence>
<feature type="region of interest" description="Disordered" evidence="1">
    <location>
        <begin position="99"/>
        <end position="121"/>
    </location>
</feature>
<name>A0AAD3E1I8_9CHLO</name>
<gene>
    <name evidence="2" type="ORF">Agub_g12847</name>
</gene>
<organism evidence="2 3">
    <name type="scientific">Astrephomene gubernaculifera</name>
    <dbReference type="NCBI Taxonomy" id="47775"/>
    <lineage>
        <taxon>Eukaryota</taxon>
        <taxon>Viridiplantae</taxon>
        <taxon>Chlorophyta</taxon>
        <taxon>core chlorophytes</taxon>
        <taxon>Chlorophyceae</taxon>
        <taxon>CS clade</taxon>
        <taxon>Chlamydomonadales</taxon>
        <taxon>Astrephomenaceae</taxon>
        <taxon>Astrephomene</taxon>
    </lineage>
</organism>